<comment type="caution">
    <text evidence="2">The sequence shown here is derived from an EMBL/GenBank/DDBJ whole genome shotgun (WGS) entry which is preliminary data.</text>
</comment>
<protein>
    <submittedName>
        <fullName evidence="2">Uncharacterized protein</fullName>
    </submittedName>
</protein>
<dbReference type="Proteomes" id="UP000692954">
    <property type="component" value="Unassembled WGS sequence"/>
</dbReference>
<sequence>MLICRCIKQYPFFHQQHSYDKTLNVTDEQFLPQQIPKVIINSSTLHQIPQEKPLVSNLANQIVNEVTPLINQILLLNTRQQEQYELTQIKNKILVERNQENEQSNYDKLLQDSNYLLQLKEQQITQLYHNQKEIIKDHQETLKELKKQKDLFMLRLNQMKLLNKNKIISLKPNNNRYSLFKILQRYLKVSKSQLLRYYKMESYIVIRVFFIQVYVIKSFKVLQNLVISYMELLIRLWLEQEQEKQFLNLDILIYQIQVKEPLLLL</sequence>
<evidence type="ECO:0000256" key="1">
    <source>
        <dbReference type="SAM" id="Coils"/>
    </source>
</evidence>
<evidence type="ECO:0000313" key="2">
    <source>
        <dbReference type="EMBL" id="CAD8097657.1"/>
    </source>
</evidence>
<dbReference type="AlphaFoldDB" id="A0A8S1P3Q3"/>
<keyword evidence="1" id="KW-0175">Coiled coil</keyword>
<proteinExistence type="predicted"/>
<feature type="coiled-coil region" evidence="1">
    <location>
        <begin position="128"/>
        <end position="155"/>
    </location>
</feature>
<gene>
    <name evidence="2" type="ORF">PSON_ATCC_30995.1.T0680262</name>
</gene>
<organism evidence="2 3">
    <name type="scientific">Paramecium sonneborni</name>
    <dbReference type="NCBI Taxonomy" id="65129"/>
    <lineage>
        <taxon>Eukaryota</taxon>
        <taxon>Sar</taxon>
        <taxon>Alveolata</taxon>
        <taxon>Ciliophora</taxon>
        <taxon>Intramacronucleata</taxon>
        <taxon>Oligohymenophorea</taxon>
        <taxon>Peniculida</taxon>
        <taxon>Parameciidae</taxon>
        <taxon>Paramecium</taxon>
    </lineage>
</organism>
<evidence type="ECO:0000313" key="3">
    <source>
        <dbReference type="Proteomes" id="UP000692954"/>
    </source>
</evidence>
<keyword evidence="3" id="KW-1185">Reference proteome</keyword>
<dbReference type="EMBL" id="CAJJDN010000068">
    <property type="protein sequence ID" value="CAD8097657.1"/>
    <property type="molecule type" value="Genomic_DNA"/>
</dbReference>
<reference evidence="2" key="1">
    <citation type="submission" date="2021-01" db="EMBL/GenBank/DDBJ databases">
        <authorList>
            <consortium name="Genoscope - CEA"/>
            <person name="William W."/>
        </authorList>
    </citation>
    <scope>NUCLEOTIDE SEQUENCE</scope>
</reference>
<accession>A0A8S1P3Q3</accession>
<dbReference type="OrthoDB" id="316464at2759"/>
<name>A0A8S1P3Q3_9CILI</name>